<organism evidence="2">
    <name type="scientific">marine sediment metagenome</name>
    <dbReference type="NCBI Taxonomy" id="412755"/>
    <lineage>
        <taxon>unclassified sequences</taxon>
        <taxon>metagenomes</taxon>
        <taxon>ecological metagenomes</taxon>
    </lineage>
</organism>
<accession>A0A0F9V217</accession>
<feature type="transmembrane region" description="Helical" evidence="1">
    <location>
        <begin position="97"/>
        <end position="117"/>
    </location>
</feature>
<evidence type="ECO:0008006" key="3">
    <source>
        <dbReference type="Google" id="ProtNLM"/>
    </source>
</evidence>
<proteinExistence type="predicted"/>
<comment type="caution">
    <text evidence="2">The sequence shown here is derived from an EMBL/GenBank/DDBJ whole genome shotgun (WGS) entry which is preliminary data.</text>
</comment>
<dbReference type="AlphaFoldDB" id="A0A0F9V217"/>
<reference evidence="2" key="1">
    <citation type="journal article" date="2015" name="Nature">
        <title>Complex archaea that bridge the gap between prokaryotes and eukaryotes.</title>
        <authorList>
            <person name="Spang A."/>
            <person name="Saw J.H."/>
            <person name="Jorgensen S.L."/>
            <person name="Zaremba-Niedzwiedzka K."/>
            <person name="Martijn J."/>
            <person name="Lind A.E."/>
            <person name="van Eijk R."/>
            <person name="Schleper C."/>
            <person name="Guy L."/>
            <person name="Ettema T.J."/>
        </authorList>
    </citation>
    <scope>NUCLEOTIDE SEQUENCE</scope>
</reference>
<name>A0A0F9V217_9ZZZZ</name>
<gene>
    <name evidence="2" type="ORF">LCGC14_0460110</name>
</gene>
<evidence type="ECO:0000313" key="2">
    <source>
        <dbReference type="EMBL" id="KKN67556.1"/>
    </source>
</evidence>
<keyword evidence="1" id="KW-0812">Transmembrane</keyword>
<evidence type="ECO:0000256" key="1">
    <source>
        <dbReference type="SAM" id="Phobius"/>
    </source>
</evidence>
<dbReference type="EMBL" id="LAZR01000471">
    <property type="protein sequence ID" value="KKN67556.1"/>
    <property type="molecule type" value="Genomic_DNA"/>
</dbReference>
<sequence>MTRSTAAAIFLSFAIAAGPAYADPEVTPLFEGETAKFDGFLVPELRLDEYTIAEADAKNLRLRLTSEKERCRKVHEVYVVKLKEATVPPPWYKTPTVNLIAGFAAGIIVAGAAVRGASALNQK</sequence>
<keyword evidence="1" id="KW-1133">Transmembrane helix</keyword>
<protein>
    <recommendedName>
        <fullName evidence="3">Transmembrane protein</fullName>
    </recommendedName>
</protein>
<keyword evidence="1" id="KW-0472">Membrane</keyword>